<protein>
    <submittedName>
        <fullName evidence="2">Uncharacterized protein</fullName>
    </submittedName>
</protein>
<feature type="region of interest" description="Disordered" evidence="1">
    <location>
        <begin position="1"/>
        <end position="22"/>
    </location>
</feature>
<dbReference type="Proteomes" id="UP000319525">
    <property type="component" value="Unassembled WGS sequence"/>
</dbReference>
<dbReference type="OrthoDB" id="275232at2"/>
<feature type="compositionally biased region" description="Basic and acidic residues" evidence="1">
    <location>
        <begin position="1"/>
        <end position="11"/>
    </location>
</feature>
<reference evidence="2 3" key="1">
    <citation type="submission" date="2019-06" db="EMBL/GenBank/DDBJ databases">
        <title>Whole genome shotgun sequence of Microbacterium testaceum NBRC 12675.</title>
        <authorList>
            <person name="Hosoyama A."/>
            <person name="Uohara A."/>
            <person name="Ohji S."/>
            <person name="Ichikawa N."/>
        </authorList>
    </citation>
    <scope>NUCLEOTIDE SEQUENCE [LARGE SCALE GENOMIC DNA]</scope>
    <source>
        <strain evidence="2 3">NBRC 12675</strain>
    </source>
</reference>
<comment type="caution">
    <text evidence="2">The sequence shown here is derived from an EMBL/GenBank/DDBJ whole genome shotgun (WGS) entry which is preliminary data.</text>
</comment>
<accession>A0A4Y3QJE6</accession>
<organism evidence="2 3">
    <name type="scientific">Microbacterium testaceum</name>
    <name type="common">Aureobacterium testaceum</name>
    <name type="synonym">Brevibacterium testaceum</name>
    <dbReference type="NCBI Taxonomy" id="2033"/>
    <lineage>
        <taxon>Bacteria</taxon>
        <taxon>Bacillati</taxon>
        <taxon>Actinomycetota</taxon>
        <taxon>Actinomycetes</taxon>
        <taxon>Micrococcales</taxon>
        <taxon>Microbacteriaceae</taxon>
        <taxon>Microbacterium</taxon>
    </lineage>
</organism>
<name>A0A4Y3QJE6_MICTE</name>
<proteinExistence type="predicted"/>
<dbReference type="AlphaFoldDB" id="A0A4Y3QJE6"/>
<dbReference type="GeneID" id="57143637"/>
<sequence length="163" mass="18089">MDEHTSDERRPSGRGTPGGLVGRVARRLRPSPLTVIARVFDGQHDGDPWFAPEHPVIVDPVEREDVLGLLRSGAVILHAAQKLRDHVGDLDAAVPASLRSDGVWVWSDACAYFLERYWIAPDAELVRHLRTAGPPLPVNAKTWRRLSAAIRPDAWKGTTWPLD</sequence>
<dbReference type="RefSeq" id="WP_103206322.1">
    <property type="nucleotide sequence ID" value="NZ_BJML01000002.1"/>
</dbReference>
<evidence type="ECO:0000313" key="3">
    <source>
        <dbReference type="Proteomes" id="UP000319525"/>
    </source>
</evidence>
<evidence type="ECO:0000256" key="1">
    <source>
        <dbReference type="SAM" id="MobiDB-lite"/>
    </source>
</evidence>
<gene>
    <name evidence="2" type="ORF">MTE01_09420</name>
</gene>
<evidence type="ECO:0000313" key="2">
    <source>
        <dbReference type="EMBL" id="GEB44997.1"/>
    </source>
</evidence>
<dbReference type="EMBL" id="BJML01000002">
    <property type="protein sequence ID" value="GEB44997.1"/>
    <property type="molecule type" value="Genomic_DNA"/>
</dbReference>